<dbReference type="InterPro" id="IPR003593">
    <property type="entry name" value="AAA+_ATPase"/>
</dbReference>
<dbReference type="Gene3D" id="3.40.50.300">
    <property type="entry name" value="P-loop containing nucleotide triphosphate hydrolases"/>
    <property type="match status" value="1"/>
</dbReference>
<evidence type="ECO:0000313" key="10">
    <source>
        <dbReference type="EMBL" id="ACN17777.1"/>
    </source>
</evidence>
<dbReference type="EMBL" id="CP001087">
    <property type="protein sequence ID" value="ACN17777.1"/>
    <property type="molecule type" value="Genomic_DNA"/>
</dbReference>
<dbReference type="PANTHER" id="PTHR43553">
    <property type="entry name" value="HEAVY METAL TRANSPORTER"/>
    <property type="match status" value="1"/>
</dbReference>
<evidence type="ECO:0000256" key="8">
    <source>
        <dbReference type="ARBA" id="ARBA00023136"/>
    </source>
</evidence>
<sequence length="305" mass="34544">MDTVYTGGSTGPNKRPLDCWRTLIRIVFHHDQGTNKKMNPKEIQVHADNLTFKYSSEIIALQNIFLKIIAGERVALIGHNGSGKTTLARHLNGLLYPFSGKLWIQGIDSSTQRVSQLAKKVALLFQNPDDQICKRVVRDEVAFGPRNLGYPKEKTDRLVNWALSDFDLLPFQRTNPHDLGLSERKRVAMASILSMDTPIIVFDEPTAGLDPYEIRLFITTLQRLKDRGKTVLIITHDMDFVAENIPRTICLQNGKKVFDGSSRELFSNHELLSSCRLLPPQVVRLSIHFQQTTTAMTPEEFIDGF</sequence>
<protein>
    <submittedName>
        <fullName evidence="10">CbiO4</fullName>
    </submittedName>
</protein>
<dbReference type="GO" id="GO:0016887">
    <property type="term" value="F:ATP hydrolysis activity"/>
    <property type="evidence" value="ECO:0007669"/>
    <property type="project" value="InterPro"/>
</dbReference>
<dbReference type="GO" id="GO:0005524">
    <property type="term" value="F:ATP binding"/>
    <property type="evidence" value="ECO:0007669"/>
    <property type="project" value="UniProtKB-KW"/>
</dbReference>
<dbReference type="FunFam" id="3.40.50.300:FF:000224">
    <property type="entry name" value="Energy-coupling factor transporter ATP-binding protein EcfA"/>
    <property type="match status" value="1"/>
</dbReference>
<keyword evidence="11" id="KW-1185">Reference proteome</keyword>
<dbReference type="AlphaFoldDB" id="C0QHB8"/>
<dbReference type="PROSITE" id="PS50893">
    <property type="entry name" value="ABC_TRANSPORTER_2"/>
    <property type="match status" value="1"/>
</dbReference>
<evidence type="ECO:0000256" key="2">
    <source>
        <dbReference type="ARBA" id="ARBA00005417"/>
    </source>
</evidence>
<keyword evidence="4" id="KW-1003">Cell membrane</keyword>
<dbReference type="SUPFAM" id="SSF52540">
    <property type="entry name" value="P-loop containing nucleoside triphosphate hydrolases"/>
    <property type="match status" value="1"/>
</dbReference>
<dbReference type="GO" id="GO:0043190">
    <property type="term" value="C:ATP-binding cassette (ABC) transporter complex"/>
    <property type="evidence" value="ECO:0007669"/>
    <property type="project" value="TreeGrafter"/>
</dbReference>
<dbReference type="SMART" id="SM00382">
    <property type="entry name" value="AAA"/>
    <property type="match status" value="1"/>
</dbReference>
<proteinExistence type="inferred from homology"/>
<keyword evidence="3" id="KW-0813">Transport</keyword>
<name>C0QHB8_DESAH</name>
<evidence type="ECO:0000256" key="5">
    <source>
        <dbReference type="ARBA" id="ARBA00022741"/>
    </source>
</evidence>
<evidence type="ECO:0000256" key="7">
    <source>
        <dbReference type="ARBA" id="ARBA00022967"/>
    </source>
</evidence>
<evidence type="ECO:0000256" key="3">
    <source>
        <dbReference type="ARBA" id="ARBA00022448"/>
    </source>
</evidence>
<keyword evidence="8" id="KW-0472">Membrane</keyword>
<dbReference type="eggNOG" id="COG1122">
    <property type="taxonomic scope" value="Bacteria"/>
</dbReference>
<comment type="subcellular location">
    <subcellularLocation>
        <location evidence="1">Cell membrane</location>
    </subcellularLocation>
</comment>
<keyword evidence="5" id="KW-0547">Nucleotide-binding</keyword>
<evidence type="ECO:0000313" key="11">
    <source>
        <dbReference type="Proteomes" id="UP000000442"/>
    </source>
</evidence>
<evidence type="ECO:0000259" key="9">
    <source>
        <dbReference type="PROSITE" id="PS50893"/>
    </source>
</evidence>
<dbReference type="Proteomes" id="UP000000442">
    <property type="component" value="Chromosome"/>
</dbReference>
<dbReference type="HOGENOM" id="CLU_000604_1_22_7"/>
<dbReference type="STRING" id="177437.HRM2_47280"/>
<dbReference type="InterPro" id="IPR027417">
    <property type="entry name" value="P-loop_NTPase"/>
</dbReference>
<dbReference type="CDD" id="cd03225">
    <property type="entry name" value="ABC_cobalt_CbiO_domain1"/>
    <property type="match status" value="1"/>
</dbReference>
<reference evidence="10 11" key="1">
    <citation type="journal article" date="2009" name="Environ. Microbiol.">
        <title>Genome sequence of Desulfobacterium autotrophicum HRM2, a marine sulfate reducer oxidizing organic carbon completely to carbon dioxide.</title>
        <authorList>
            <person name="Strittmatter A.W."/>
            <person name="Liesegang H."/>
            <person name="Rabus R."/>
            <person name="Decker I."/>
            <person name="Amann J."/>
            <person name="Andres S."/>
            <person name="Henne A."/>
            <person name="Fricke W.F."/>
            <person name="Martinez-Arias R."/>
            <person name="Bartels D."/>
            <person name="Goesmann A."/>
            <person name="Krause L."/>
            <person name="Puehler A."/>
            <person name="Klenk H.P."/>
            <person name="Richter M."/>
            <person name="Schuler M."/>
            <person name="Gloeckner F.O."/>
            <person name="Meyerdierks A."/>
            <person name="Gottschalk G."/>
            <person name="Amann R."/>
        </authorList>
    </citation>
    <scope>NUCLEOTIDE SEQUENCE [LARGE SCALE GENOMIC DNA]</scope>
    <source>
        <strain evidence="11">ATCC 43914 / DSM 3382 / HRM2</strain>
    </source>
</reference>
<feature type="domain" description="ABC transporter" evidence="9">
    <location>
        <begin position="45"/>
        <end position="278"/>
    </location>
</feature>
<dbReference type="PANTHER" id="PTHR43553:SF21">
    <property type="entry name" value="ABC TRANSPORTER ATP-BINDING PROTEIN MA_1418-RELATED"/>
    <property type="match status" value="1"/>
</dbReference>
<dbReference type="InterPro" id="IPR015856">
    <property type="entry name" value="ABC_transpr_CbiO/EcfA_su"/>
</dbReference>
<evidence type="ECO:0000256" key="1">
    <source>
        <dbReference type="ARBA" id="ARBA00004236"/>
    </source>
</evidence>
<keyword evidence="7" id="KW-1278">Translocase</keyword>
<dbReference type="Pfam" id="PF00005">
    <property type="entry name" value="ABC_tran"/>
    <property type="match status" value="1"/>
</dbReference>
<dbReference type="InterPro" id="IPR050095">
    <property type="entry name" value="ECF_ABC_transporter_ATP-bd"/>
</dbReference>
<keyword evidence="6" id="KW-0067">ATP-binding</keyword>
<dbReference type="InterPro" id="IPR003439">
    <property type="entry name" value="ABC_transporter-like_ATP-bd"/>
</dbReference>
<gene>
    <name evidence="10" type="primary">cbiO4</name>
    <name evidence="10" type="ordered locus">HRM2_47280</name>
</gene>
<accession>C0QHB8</accession>
<evidence type="ECO:0000256" key="4">
    <source>
        <dbReference type="ARBA" id="ARBA00022475"/>
    </source>
</evidence>
<evidence type="ECO:0000256" key="6">
    <source>
        <dbReference type="ARBA" id="ARBA00022840"/>
    </source>
</evidence>
<comment type="similarity">
    <text evidence="2">Belongs to the ABC transporter superfamily.</text>
</comment>
<dbReference type="KEGG" id="dat:HRM2_47280"/>
<dbReference type="GO" id="GO:0042626">
    <property type="term" value="F:ATPase-coupled transmembrane transporter activity"/>
    <property type="evidence" value="ECO:0007669"/>
    <property type="project" value="TreeGrafter"/>
</dbReference>
<organism evidence="10 11">
    <name type="scientific">Desulforapulum autotrophicum (strain ATCC 43914 / DSM 3382 / VKM B-1955 / HRM2)</name>
    <name type="common">Desulfobacterium autotrophicum</name>
    <dbReference type="NCBI Taxonomy" id="177437"/>
    <lineage>
        <taxon>Bacteria</taxon>
        <taxon>Pseudomonadati</taxon>
        <taxon>Thermodesulfobacteriota</taxon>
        <taxon>Desulfobacteria</taxon>
        <taxon>Desulfobacterales</taxon>
        <taxon>Desulfobacteraceae</taxon>
        <taxon>Desulforapulum</taxon>
    </lineage>
</organism>